<dbReference type="PANTHER" id="PTHR10992:SF1083">
    <property type="entry name" value="METHYLESTERASE 1"/>
    <property type="match status" value="1"/>
</dbReference>
<protein>
    <submittedName>
        <fullName evidence="3">Esterase</fullName>
    </submittedName>
</protein>
<dbReference type="Proteomes" id="UP000642070">
    <property type="component" value="Unassembled WGS sequence"/>
</dbReference>
<dbReference type="Pfam" id="PF12697">
    <property type="entry name" value="Abhydrolase_6"/>
    <property type="match status" value="1"/>
</dbReference>
<sequence length="221" mass="23393">MTTFVLIHGAFRGAWSWQRVRRLLTAAGHEVFTPSLTGMGDRRHLPVASLETWALDIATLLDDEDLDQAVLAGHSQGGIAVVAAAARCAPRLARLVFVDAPDPLPGERAVDLTGPAPDLPRSLVLPPSPVSLDDPALAAWVNARLGPTPLAPSLDPLPARPPDVPRSYVFCSRTPPGYPSWVTRSRLDAAAHPYTVLDSDHDAPLTHPALVAAALTQDAGA</sequence>
<evidence type="ECO:0000256" key="1">
    <source>
        <dbReference type="ARBA" id="ARBA00022801"/>
    </source>
</evidence>
<proteinExistence type="predicted"/>
<dbReference type="GO" id="GO:0009694">
    <property type="term" value="P:jasmonic acid metabolic process"/>
    <property type="evidence" value="ECO:0007669"/>
    <property type="project" value="TreeGrafter"/>
</dbReference>
<keyword evidence="1" id="KW-0378">Hydrolase</keyword>
<dbReference type="GO" id="GO:0080032">
    <property type="term" value="F:methyl jasmonate esterase activity"/>
    <property type="evidence" value="ECO:0007669"/>
    <property type="project" value="TreeGrafter"/>
</dbReference>
<keyword evidence="4" id="KW-1185">Reference proteome</keyword>
<accession>A0A917X0E7</accession>
<comment type="caution">
    <text evidence="3">The sequence shown here is derived from an EMBL/GenBank/DDBJ whole genome shotgun (WGS) entry which is preliminary data.</text>
</comment>
<dbReference type="SUPFAM" id="SSF53474">
    <property type="entry name" value="alpha/beta-Hydrolases"/>
    <property type="match status" value="1"/>
</dbReference>
<dbReference type="InterPro" id="IPR000073">
    <property type="entry name" value="AB_hydrolase_1"/>
</dbReference>
<feature type="domain" description="AB hydrolase-1" evidence="2">
    <location>
        <begin position="4"/>
        <end position="214"/>
    </location>
</feature>
<evidence type="ECO:0000313" key="3">
    <source>
        <dbReference type="EMBL" id="GGM53905.1"/>
    </source>
</evidence>
<dbReference type="GO" id="GO:0080030">
    <property type="term" value="F:methyl indole-3-acetate esterase activity"/>
    <property type="evidence" value="ECO:0007669"/>
    <property type="project" value="TreeGrafter"/>
</dbReference>
<dbReference type="InterPro" id="IPR029058">
    <property type="entry name" value="AB_hydrolase_fold"/>
</dbReference>
<dbReference type="RefSeq" id="WP_190253749.1">
    <property type="nucleotide sequence ID" value="NZ_BMPI01000036.1"/>
</dbReference>
<gene>
    <name evidence="3" type="ORF">GCM10007977_064360</name>
</gene>
<dbReference type="Gene3D" id="3.40.50.1820">
    <property type="entry name" value="alpha/beta hydrolase"/>
    <property type="match status" value="1"/>
</dbReference>
<evidence type="ECO:0000313" key="4">
    <source>
        <dbReference type="Proteomes" id="UP000642070"/>
    </source>
</evidence>
<dbReference type="GO" id="GO:0009696">
    <property type="term" value="P:salicylic acid metabolic process"/>
    <property type="evidence" value="ECO:0007669"/>
    <property type="project" value="TreeGrafter"/>
</dbReference>
<dbReference type="GO" id="GO:0080031">
    <property type="term" value="F:methyl salicylate esterase activity"/>
    <property type="evidence" value="ECO:0007669"/>
    <property type="project" value="TreeGrafter"/>
</dbReference>
<dbReference type="PANTHER" id="PTHR10992">
    <property type="entry name" value="METHYLESTERASE FAMILY MEMBER"/>
    <property type="match status" value="1"/>
</dbReference>
<dbReference type="AlphaFoldDB" id="A0A917X0E7"/>
<dbReference type="EMBL" id="BMPI01000036">
    <property type="protein sequence ID" value="GGM53905.1"/>
    <property type="molecule type" value="Genomic_DNA"/>
</dbReference>
<dbReference type="InterPro" id="IPR045889">
    <property type="entry name" value="MES/HNL"/>
</dbReference>
<evidence type="ECO:0000259" key="2">
    <source>
        <dbReference type="Pfam" id="PF12697"/>
    </source>
</evidence>
<name>A0A917X0E7_9ACTN</name>
<reference evidence="3" key="1">
    <citation type="journal article" date="2014" name="Int. J. Syst. Evol. Microbiol.">
        <title>Complete genome sequence of Corynebacterium casei LMG S-19264T (=DSM 44701T), isolated from a smear-ripened cheese.</title>
        <authorList>
            <consortium name="US DOE Joint Genome Institute (JGI-PGF)"/>
            <person name="Walter F."/>
            <person name="Albersmeier A."/>
            <person name="Kalinowski J."/>
            <person name="Ruckert C."/>
        </authorList>
    </citation>
    <scope>NUCLEOTIDE SEQUENCE</scope>
    <source>
        <strain evidence="3">JCM 19831</strain>
    </source>
</reference>
<reference evidence="3" key="2">
    <citation type="submission" date="2020-09" db="EMBL/GenBank/DDBJ databases">
        <authorList>
            <person name="Sun Q."/>
            <person name="Ohkuma M."/>
        </authorList>
    </citation>
    <scope>NUCLEOTIDE SEQUENCE</scope>
    <source>
        <strain evidence="3">JCM 19831</strain>
    </source>
</reference>
<organism evidence="3 4">
    <name type="scientific">Dactylosporangium sucinum</name>
    <dbReference type="NCBI Taxonomy" id="1424081"/>
    <lineage>
        <taxon>Bacteria</taxon>
        <taxon>Bacillati</taxon>
        <taxon>Actinomycetota</taxon>
        <taxon>Actinomycetes</taxon>
        <taxon>Micromonosporales</taxon>
        <taxon>Micromonosporaceae</taxon>
        <taxon>Dactylosporangium</taxon>
    </lineage>
</organism>